<feature type="transmembrane region" description="Helical" evidence="7">
    <location>
        <begin position="285"/>
        <end position="306"/>
    </location>
</feature>
<protein>
    <submittedName>
        <fullName evidence="10">Amidohydro_3 domain-containing protein</fullName>
    </submittedName>
</protein>
<evidence type="ECO:0000313" key="9">
    <source>
        <dbReference type="Proteomes" id="UP000038045"/>
    </source>
</evidence>
<dbReference type="AlphaFoldDB" id="A0A0N4ZD92"/>
<feature type="transmembrane region" description="Helical" evidence="7">
    <location>
        <begin position="151"/>
        <end position="172"/>
    </location>
</feature>
<dbReference type="InterPro" id="IPR013108">
    <property type="entry name" value="Amidohydro_3"/>
</dbReference>
<evidence type="ECO:0000256" key="3">
    <source>
        <dbReference type="ARBA" id="ARBA00022692"/>
    </source>
</evidence>
<evidence type="ECO:0000256" key="7">
    <source>
        <dbReference type="SAM" id="Phobius"/>
    </source>
</evidence>
<organism evidence="9 10">
    <name type="scientific">Parastrongyloides trichosuri</name>
    <name type="common">Possum-specific nematode worm</name>
    <dbReference type="NCBI Taxonomy" id="131310"/>
    <lineage>
        <taxon>Eukaryota</taxon>
        <taxon>Metazoa</taxon>
        <taxon>Ecdysozoa</taxon>
        <taxon>Nematoda</taxon>
        <taxon>Chromadorea</taxon>
        <taxon>Rhabditida</taxon>
        <taxon>Tylenchina</taxon>
        <taxon>Panagrolaimomorpha</taxon>
        <taxon>Strongyloidoidea</taxon>
        <taxon>Strongyloididae</taxon>
        <taxon>Parastrongyloides</taxon>
    </lineage>
</organism>
<reference evidence="10" key="1">
    <citation type="submission" date="2017-02" db="UniProtKB">
        <authorList>
            <consortium name="WormBaseParasite"/>
        </authorList>
    </citation>
    <scope>IDENTIFICATION</scope>
</reference>
<feature type="region of interest" description="Disordered" evidence="6">
    <location>
        <begin position="118"/>
        <end position="137"/>
    </location>
</feature>
<keyword evidence="5 7" id="KW-0472">Membrane</keyword>
<keyword evidence="3 7" id="KW-0812">Transmembrane</keyword>
<feature type="transmembrane region" description="Helical" evidence="7">
    <location>
        <begin position="178"/>
        <end position="196"/>
    </location>
</feature>
<evidence type="ECO:0000256" key="2">
    <source>
        <dbReference type="ARBA" id="ARBA00009773"/>
    </source>
</evidence>
<evidence type="ECO:0000256" key="6">
    <source>
        <dbReference type="SAM" id="MobiDB-lite"/>
    </source>
</evidence>
<evidence type="ECO:0000256" key="4">
    <source>
        <dbReference type="ARBA" id="ARBA00022989"/>
    </source>
</evidence>
<evidence type="ECO:0000259" key="8">
    <source>
        <dbReference type="Pfam" id="PF07969"/>
    </source>
</evidence>
<dbReference type="Proteomes" id="UP000038045">
    <property type="component" value="Unplaced"/>
</dbReference>
<dbReference type="SUPFAM" id="SSF51556">
    <property type="entry name" value="Metallo-dependent hydrolases"/>
    <property type="match status" value="1"/>
</dbReference>
<evidence type="ECO:0000313" key="10">
    <source>
        <dbReference type="WBParaSite" id="PTRK_0000553500.1"/>
    </source>
</evidence>
<feature type="transmembrane region" description="Helical" evidence="7">
    <location>
        <begin position="208"/>
        <end position="227"/>
    </location>
</feature>
<dbReference type="GO" id="GO:0016020">
    <property type="term" value="C:membrane"/>
    <property type="evidence" value="ECO:0007669"/>
    <property type="project" value="UniProtKB-SubCell"/>
</dbReference>
<name>A0A0N4ZD92_PARTI</name>
<dbReference type="Gene3D" id="3.20.20.140">
    <property type="entry name" value="Metal-dependent hydrolases"/>
    <property type="match status" value="1"/>
</dbReference>
<dbReference type="Pfam" id="PF07969">
    <property type="entry name" value="Amidohydro_3"/>
    <property type="match status" value="1"/>
</dbReference>
<keyword evidence="4 7" id="KW-1133">Transmembrane helix</keyword>
<comment type="similarity">
    <text evidence="2">Belongs to the autoinducer-2 exporter (AI-2E) (TC 2.A.86) family.</text>
</comment>
<comment type="subcellular location">
    <subcellularLocation>
        <location evidence="1">Membrane</location>
        <topology evidence="1">Multi-pass membrane protein</topology>
    </subcellularLocation>
</comment>
<dbReference type="InterPro" id="IPR032466">
    <property type="entry name" value="Metal_Hydrolase"/>
</dbReference>
<feature type="domain" description="Amidohydrolase 3" evidence="8">
    <location>
        <begin position="2"/>
        <end position="82"/>
    </location>
</feature>
<keyword evidence="9" id="KW-1185">Reference proteome</keyword>
<evidence type="ECO:0000256" key="1">
    <source>
        <dbReference type="ARBA" id="ARBA00004141"/>
    </source>
</evidence>
<dbReference type="Pfam" id="PF01594">
    <property type="entry name" value="AI-2E_transport"/>
    <property type="match status" value="1"/>
</dbReference>
<evidence type="ECO:0000256" key="5">
    <source>
        <dbReference type="ARBA" id="ARBA00023136"/>
    </source>
</evidence>
<accession>A0A0N4ZD92</accession>
<dbReference type="InterPro" id="IPR002549">
    <property type="entry name" value="AI-2E-like"/>
</dbReference>
<dbReference type="PANTHER" id="PTHR22642:SF2">
    <property type="entry name" value="PROTEIN LONG AFTER FAR-RED 3"/>
    <property type="match status" value="1"/>
</dbReference>
<sequence length="390" mass="42671">LAFANDWQIEVHANGDAAIDLMIAAVREASRKHGARDRRPVLIHGQTTRMDQLDDLKALGIVPSFFPMHTFYWGDWHRDSTGTPASEKPWAMICRVTVLPVPVAPATTPWRLARFNSRRSGAPSRDWPRNRAGASHDSPAMKLPITVNHSSPASTAVVLIAVVAAGAALYWLRDILTPLAMAMFLMIMIDGVKRAIERRTPIPPRFAGAAALLVVVLGFLLSIWIIVDGAAGFFTDASGVAGSIGPRIDQISRDVSALVGFSDPPTLHDMIAGIDVRGWLTSAAFQVQGAATGAFFVMIYLGFLLASQAGFRKKMVGMFPERGPRQEALEVFERVRSGAQLNESEPVTVAKGNMRSRVHRRAYMDYIGVKRFDDQGRAVGETRFVGLFTH</sequence>
<dbReference type="PANTHER" id="PTHR22642">
    <property type="entry name" value="IMIDAZOLONEPROPIONASE"/>
    <property type="match status" value="1"/>
</dbReference>
<dbReference type="WBParaSite" id="PTRK_0000553500.1">
    <property type="protein sequence ID" value="PTRK_0000553500.1"/>
    <property type="gene ID" value="PTRK_0000553500"/>
</dbReference>
<proteinExistence type="inferred from homology"/>